<sequence length="376" mass="39978">MGNSSSITEDRVSGPVGPVGAVDYGKLHAYVSNLLTDAAALSAHCRELWDDVGAVDVLPQEELQPVTQSLIDGLGCRHPSSLERIGQVYSTFAHRKGLSLLEFQGYVACVLTQILRELFARSAGSLESLERDCDDLSERSVAQSLANPRAPFAVTLAEEPVEDPQDPPDPQDAEAPEELSELQRLTQELTSLNTSLARLEAAQPVEVSAVEAVEAPVEAPAAEPSAPGAPGREMATLLTTLEDLNRSLGQLEPSQQQNVEKMAGEAEIQQMMQMQMPKTGSPSGQSHHCARQPQAAQAAEATEAKAHHLEQVFPQQAPRVPPAAHPAPGAIGANLAIGAIDPGNTYARALRGGVHEMAGEVRPWTRLDVEASQEAG</sequence>
<feature type="compositionally biased region" description="Low complexity" evidence="1">
    <location>
        <begin position="291"/>
        <end position="301"/>
    </location>
</feature>
<dbReference type="EMBL" id="CAMXCT030003297">
    <property type="protein sequence ID" value="CAL4790891.1"/>
    <property type="molecule type" value="Genomic_DNA"/>
</dbReference>
<evidence type="ECO:0000313" key="4">
    <source>
        <dbReference type="Proteomes" id="UP001152797"/>
    </source>
</evidence>
<reference evidence="3 4" key="2">
    <citation type="submission" date="2024-05" db="EMBL/GenBank/DDBJ databases">
        <authorList>
            <person name="Chen Y."/>
            <person name="Shah S."/>
            <person name="Dougan E. K."/>
            <person name="Thang M."/>
            <person name="Chan C."/>
        </authorList>
    </citation>
    <scope>NUCLEOTIDE SEQUENCE [LARGE SCALE GENOMIC DNA]</scope>
</reference>
<evidence type="ECO:0000256" key="1">
    <source>
        <dbReference type="SAM" id="MobiDB-lite"/>
    </source>
</evidence>
<accession>A0A9P1G798</accession>
<evidence type="ECO:0000313" key="3">
    <source>
        <dbReference type="EMBL" id="CAL4790891.1"/>
    </source>
</evidence>
<dbReference type="EMBL" id="CAMXCT020003297">
    <property type="protein sequence ID" value="CAL1156954.1"/>
    <property type="molecule type" value="Genomic_DNA"/>
</dbReference>
<reference evidence="2" key="1">
    <citation type="submission" date="2022-10" db="EMBL/GenBank/DDBJ databases">
        <authorList>
            <person name="Chen Y."/>
            <person name="Dougan E. K."/>
            <person name="Chan C."/>
            <person name="Rhodes N."/>
            <person name="Thang M."/>
        </authorList>
    </citation>
    <scope>NUCLEOTIDE SEQUENCE</scope>
</reference>
<name>A0A9P1G798_9DINO</name>
<dbReference type="EMBL" id="CAMXCT010003297">
    <property type="protein sequence ID" value="CAI4003579.1"/>
    <property type="molecule type" value="Genomic_DNA"/>
</dbReference>
<evidence type="ECO:0000313" key="2">
    <source>
        <dbReference type="EMBL" id="CAI4003579.1"/>
    </source>
</evidence>
<dbReference type="OrthoDB" id="429998at2759"/>
<gene>
    <name evidence="2" type="ORF">C1SCF055_LOCUS29440</name>
</gene>
<keyword evidence="4" id="KW-1185">Reference proteome</keyword>
<dbReference type="Proteomes" id="UP001152797">
    <property type="component" value="Unassembled WGS sequence"/>
</dbReference>
<feature type="region of interest" description="Disordered" evidence="1">
    <location>
        <begin position="276"/>
        <end position="305"/>
    </location>
</feature>
<feature type="non-terminal residue" evidence="2">
    <location>
        <position position="376"/>
    </location>
</feature>
<feature type="compositionally biased region" description="Acidic residues" evidence="1">
    <location>
        <begin position="159"/>
        <end position="177"/>
    </location>
</feature>
<protein>
    <submittedName>
        <fullName evidence="2">Uncharacterized protein</fullName>
    </submittedName>
</protein>
<organism evidence="2">
    <name type="scientific">Cladocopium goreaui</name>
    <dbReference type="NCBI Taxonomy" id="2562237"/>
    <lineage>
        <taxon>Eukaryota</taxon>
        <taxon>Sar</taxon>
        <taxon>Alveolata</taxon>
        <taxon>Dinophyceae</taxon>
        <taxon>Suessiales</taxon>
        <taxon>Symbiodiniaceae</taxon>
        <taxon>Cladocopium</taxon>
    </lineage>
</organism>
<feature type="region of interest" description="Disordered" evidence="1">
    <location>
        <begin position="158"/>
        <end position="177"/>
    </location>
</feature>
<dbReference type="AlphaFoldDB" id="A0A9P1G798"/>
<proteinExistence type="predicted"/>
<comment type="caution">
    <text evidence="2">The sequence shown here is derived from an EMBL/GenBank/DDBJ whole genome shotgun (WGS) entry which is preliminary data.</text>
</comment>